<dbReference type="RefSeq" id="WP_023923499.1">
    <property type="nucleotide sequence ID" value="NZ_KI669412.1"/>
</dbReference>
<protein>
    <recommendedName>
        <fullName evidence="1">Helix-turn-helix domain-containing protein</fullName>
    </recommendedName>
</protein>
<dbReference type="InterPro" id="IPR009061">
    <property type="entry name" value="DNA-bd_dom_put_sf"/>
</dbReference>
<proteinExistence type="predicted"/>
<organism evidence="2 3">
    <name type="scientific">[Ruminococcus] lactaris CC59_002D</name>
    <dbReference type="NCBI Taxonomy" id="1073376"/>
    <lineage>
        <taxon>Bacteria</taxon>
        <taxon>Bacillati</taxon>
        <taxon>Bacillota</taxon>
        <taxon>Clostridia</taxon>
        <taxon>Lachnospirales</taxon>
        <taxon>Lachnospiraceae</taxon>
        <taxon>Mediterraneibacter</taxon>
    </lineage>
</organism>
<dbReference type="STRING" id="1073376.HMPREF1202_02823"/>
<evidence type="ECO:0000313" key="2">
    <source>
        <dbReference type="EMBL" id="ETD15416.1"/>
    </source>
</evidence>
<dbReference type="AlphaFoldDB" id="V8BLQ9"/>
<dbReference type="EMBL" id="AZJE01000040">
    <property type="protein sequence ID" value="ETD15416.1"/>
    <property type="molecule type" value="Genomic_DNA"/>
</dbReference>
<dbReference type="GO" id="GO:0003677">
    <property type="term" value="F:DNA binding"/>
    <property type="evidence" value="ECO:0007669"/>
    <property type="project" value="InterPro"/>
</dbReference>
<comment type="caution">
    <text evidence="2">The sequence shown here is derived from an EMBL/GenBank/DDBJ whole genome shotgun (WGS) entry which is preliminary data.</text>
</comment>
<dbReference type="SUPFAM" id="SSF46955">
    <property type="entry name" value="Putative DNA-binding domain"/>
    <property type="match status" value="1"/>
</dbReference>
<dbReference type="Pfam" id="PF12728">
    <property type="entry name" value="HTH_17"/>
    <property type="match status" value="1"/>
</dbReference>
<dbReference type="NCBIfam" id="TIGR01764">
    <property type="entry name" value="excise"/>
    <property type="match status" value="1"/>
</dbReference>
<dbReference type="OrthoDB" id="26294at2"/>
<feature type="domain" description="Helix-turn-helix" evidence="1">
    <location>
        <begin position="8"/>
        <end position="58"/>
    </location>
</feature>
<reference evidence="2 3" key="1">
    <citation type="submission" date="2013-10" db="EMBL/GenBank/DDBJ databases">
        <title>The Genome Sequence of Ruminococcus lactaris CC59_002D.</title>
        <authorList>
            <consortium name="The Broad Institute Genomics Platform"/>
            <person name="Earl A."/>
            <person name="Allen-Vercoe E."/>
            <person name="Daigneault M."/>
            <person name="Young S.K."/>
            <person name="Zeng Q."/>
            <person name="Gargeya S."/>
            <person name="Fitzgerald M."/>
            <person name="Abouelleil A."/>
            <person name="Alvarado L."/>
            <person name="Chapman S.B."/>
            <person name="Gainer-Dewar J."/>
            <person name="Goldberg J."/>
            <person name="Griggs A."/>
            <person name="Gujja S."/>
            <person name="Hansen M."/>
            <person name="Howarth C."/>
            <person name="Imamovic A."/>
            <person name="Ireland A."/>
            <person name="Larimer J."/>
            <person name="McCowan C."/>
            <person name="Murphy C."/>
            <person name="Pearson M."/>
            <person name="Poon T.W."/>
            <person name="Priest M."/>
            <person name="Roberts A."/>
            <person name="Saif S."/>
            <person name="Shea T."/>
            <person name="Sykes S."/>
            <person name="Wortman J."/>
            <person name="Nusbaum C."/>
            <person name="Birren B."/>
        </authorList>
    </citation>
    <scope>NUCLEOTIDE SEQUENCE [LARGE SCALE GENOMIC DNA]</scope>
    <source>
        <strain evidence="2 3">CC59_002D</strain>
    </source>
</reference>
<dbReference type="Proteomes" id="UP000018683">
    <property type="component" value="Unassembled WGS sequence"/>
</dbReference>
<evidence type="ECO:0000259" key="1">
    <source>
        <dbReference type="Pfam" id="PF12728"/>
    </source>
</evidence>
<evidence type="ECO:0000313" key="3">
    <source>
        <dbReference type="Proteomes" id="UP000018683"/>
    </source>
</evidence>
<accession>V8BLQ9</accession>
<gene>
    <name evidence="2" type="ORF">HMPREF1202_02823</name>
</gene>
<name>V8BLQ9_9FIRM</name>
<dbReference type="InterPro" id="IPR041657">
    <property type="entry name" value="HTH_17"/>
</dbReference>
<dbReference type="InterPro" id="IPR010093">
    <property type="entry name" value="SinI_DNA-bd"/>
</dbReference>
<dbReference type="HOGENOM" id="CLU_140176_10_1_9"/>
<sequence length="63" mass="7390">MFELEDKWISIEEAADYLGVNKDTIRNWIKKEDSEIPACKIGKQWKFKRSELDAWVKSGKSSI</sequence>
<dbReference type="InterPro" id="IPR036388">
    <property type="entry name" value="WH-like_DNA-bd_sf"/>
</dbReference>
<dbReference type="Gene3D" id="1.10.10.10">
    <property type="entry name" value="Winged helix-like DNA-binding domain superfamily/Winged helix DNA-binding domain"/>
    <property type="match status" value="1"/>
</dbReference>